<protein>
    <recommendedName>
        <fullName evidence="3">Steroid 5-alpha reductase C-terminal domain-containing protein</fullName>
    </recommendedName>
</protein>
<dbReference type="AlphaFoldDB" id="A0AAD7EFU6"/>
<dbReference type="EMBL" id="JARIHO010000050">
    <property type="protein sequence ID" value="KAJ7321596.1"/>
    <property type="molecule type" value="Genomic_DNA"/>
</dbReference>
<dbReference type="PANTHER" id="PTHR32251">
    <property type="entry name" value="3-OXO-5-ALPHA-STEROID 4-DEHYDROGENASE"/>
    <property type="match status" value="1"/>
</dbReference>
<organism evidence="1 2">
    <name type="scientific">Mycena albidolilacea</name>
    <dbReference type="NCBI Taxonomy" id="1033008"/>
    <lineage>
        <taxon>Eukaryota</taxon>
        <taxon>Fungi</taxon>
        <taxon>Dikarya</taxon>
        <taxon>Basidiomycota</taxon>
        <taxon>Agaricomycotina</taxon>
        <taxon>Agaricomycetes</taxon>
        <taxon>Agaricomycetidae</taxon>
        <taxon>Agaricales</taxon>
        <taxon>Marasmiineae</taxon>
        <taxon>Mycenaceae</taxon>
        <taxon>Mycena</taxon>
    </lineage>
</organism>
<reference evidence="1" key="1">
    <citation type="submission" date="2023-03" db="EMBL/GenBank/DDBJ databases">
        <title>Massive genome expansion in bonnet fungi (Mycena s.s.) driven by repeated elements and novel gene families across ecological guilds.</title>
        <authorList>
            <consortium name="Lawrence Berkeley National Laboratory"/>
            <person name="Harder C.B."/>
            <person name="Miyauchi S."/>
            <person name="Viragh M."/>
            <person name="Kuo A."/>
            <person name="Thoen E."/>
            <person name="Andreopoulos B."/>
            <person name="Lu D."/>
            <person name="Skrede I."/>
            <person name="Drula E."/>
            <person name="Henrissat B."/>
            <person name="Morin E."/>
            <person name="Kohler A."/>
            <person name="Barry K."/>
            <person name="LaButti K."/>
            <person name="Morin E."/>
            <person name="Salamov A."/>
            <person name="Lipzen A."/>
            <person name="Mereny Z."/>
            <person name="Hegedus B."/>
            <person name="Baldrian P."/>
            <person name="Stursova M."/>
            <person name="Weitz H."/>
            <person name="Taylor A."/>
            <person name="Grigoriev I.V."/>
            <person name="Nagy L.G."/>
            <person name="Martin F."/>
            <person name="Kauserud H."/>
        </authorList>
    </citation>
    <scope>NUCLEOTIDE SEQUENCE</scope>
    <source>
        <strain evidence="1">CBHHK002</strain>
    </source>
</reference>
<dbReference type="Proteomes" id="UP001218218">
    <property type="component" value="Unassembled WGS sequence"/>
</dbReference>
<dbReference type="GO" id="GO:0016020">
    <property type="term" value="C:membrane"/>
    <property type="evidence" value="ECO:0007669"/>
    <property type="project" value="TreeGrafter"/>
</dbReference>
<name>A0AAD7EFU6_9AGAR</name>
<evidence type="ECO:0008006" key="3">
    <source>
        <dbReference type="Google" id="ProtNLM"/>
    </source>
</evidence>
<evidence type="ECO:0000313" key="1">
    <source>
        <dbReference type="EMBL" id="KAJ7321596.1"/>
    </source>
</evidence>
<dbReference type="Pfam" id="PF06966">
    <property type="entry name" value="DUF1295"/>
    <property type="match status" value="1"/>
</dbReference>
<evidence type="ECO:0000313" key="2">
    <source>
        <dbReference type="Proteomes" id="UP001218218"/>
    </source>
</evidence>
<dbReference type="PROSITE" id="PS50244">
    <property type="entry name" value="S5A_REDUCTASE"/>
    <property type="match status" value="1"/>
</dbReference>
<dbReference type="Gene3D" id="1.20.120.1630">
    <property type="match status" value="1"/>
</dbReference>
<keyword evidence="2" id="KW-1185">Reference proteome</keyword>
<gene>
    <name evidence="1" type="ORF">DFH08DRAFT_941873</name>
</gene>
<dbReference type="InterPro" id="IPR010721">
    <property type="entry name" value="UstE-like"/>
</dbReference>
<sequence>MSSGKASSSPHRIEGHLSHFRGNSETNVLGIATFALGRLSDAQLQYLLFTQGWAAKALAAVRLRASRHLISAGPGFAGMYAVASLRHAYWVLFTSNYNLPPCVASQIFVYNCIGNIINTLVAVNMLALSSYSAAGHFMDCIAWQQWAGLGLFAVGIAMETLSEESRKRFKKDPKNKGKIGDMGLWSFLRHPNFLGYLMWRMGTTLTTNPASNSTSQDSGDMISALFNKLQTSLSDFLQSPPLTRWAPTRFLIHAEWSLATTLVQFCRPSTGLSGLRVCFIAPQRSSTGNTPYVLNELNNPAVTSDSKCSACQPPSLRVPASPPNVAHSLSRCRRLDLTFCHHFPVNPVRSPRPTSSMLLTLFHVLNPSCVLPGSPS</sequence>
<proteinExistence type="predicted"/>
<accession>A0AAD7EFU6</accession>
<comment type="caution">
    <text evidence="1">The sequence shown here is derived from an EMBL/GenBank/DDBJ whole genome shotgun (WGS) entry which is preliminary data.</text>
</comment>
<dbReference type="PANTHER" id="PTHR32251:SF17">
    <property type="entry name" value="STEROID 5-ALPHA REDUCTASE C-TERMINAL DOMAIN-CONTAINING PROTEIN"/>
    <property type="match status" value="1"/>
</dbReference>